<feature type="transmembrane region" description="Helical" evidence="7">
    <location>
        <begin position="247"/>
        <end position="266"/>
    </location>
</feature>
<keyword evidence="3" id="KW-1003">Cell membrane</keyword>
<dbReference type="PANTHER" id="PTHR43744:SF9">
    <property type="entry name" value="POLYGALACTURONAN_RHAMNOGALACTURONAN TRANSPORT SYSTEM PERMEASE PROTEIN YTCP"/>
    <property type="match status" value="1"/>
</dbReference>
<organism evidence="9 10">
    <name type="scientific">Parendozoicomonas callyspongiae</name>
    <dbReference type="NCBI Taxonomy" id="2942213"/>
    <lineage>
        <taxon>Bacteria</taxon>
        <taxon>Pseudomonadati</taxon>
        <taxon>Pseudomonadota</taxon>
        <taxon>Gammaproteobacteria</taxon>
        <taxon>Oceanospirillales</taxon>
        <taxon>Endozoicomonadaceae</taxon>
        <taxon>Parendozoicomonas</taxon>
    </lineage>
</organism>
<evidence type="ECO:0000256" key="6">
    <source>
        <dbReference type="ARBA" id="ARBA00023136"/>
    </source>
</evidence>
<evidence type="ECO:0000256" key="2">
    <source>
        <dbReference type="ARBA" id="ARBA00022448"/>
    </source>
</evidence>
<keyword evidence="10" id="KW-1185">Reference proteome</keyword>
<feature type="transmembrane region" description="Helical" evidence="7">
    <location>
        <begin position="70"/>
        <end position="93"/>
    </location>
</feature>
<evidence type="ECO:0000313" key="10">
    <source>
        <dbReference type="Proteomes" id="UP001203338"/>
    </source>
</evidence>
<feature type="transmembrane region" description="Helical" evidence="7">
    <location>
        <begin position="105"/>
        <end position="129"/>
    </location>
</feature>
<keyword evidence="6 7" id="KW-0472">Membrane</keyword>
<feature type="transmembrane region" description="Helical" evidence="7">
    <location>
        <begin position="12"/>
        <end position="34"/>
    </location>
</feature>
<feature type="domain" description="ABC transmembrane type-1" evidence="8">
    <location>
        <begin position="70"/>
        <end position="265"/>
    </location>
</feature>
<comment type="caution">
    <text evidence="9">The sequence shown here is derived from an EMBL/GenBank/DDBJ whole genome shotgun (WGS) entry which is preliminary data.</text>
</comment>
<gene>
    <name evidence="9" type="ORF">M3P05_06760</name>
</gene>
<dbReference type="Pfam" id="PF00528">
    <property type="entry name" value="BPD_transp_1"/>
    <property type="match status" value="1"/>
</dbReference>
<keyword evidence="4 7" id="KW-0812">Transmembrane</keyword>
<dbReference type="EMBL" id="JAMFLX010000007">
    <property type="protein sequence ID" value="MCL6269641.1"/>
    <property type="molecule type" value="Genomic_DNA"/>
</dbReference>
<dbReference type="PROSITE" id="PS50928">
    <property type="entry name" value="ABC_TM1"/>
    <property type="match status" value="1"/>
</dbReference>
<reference evidence="9 10" key="1">
    <citation type="submission" date="2022-05" db="EMBL/GenBank/DDBJ databases">
        <authorList>
            <person name="Park J.-S."/>
        </authorList>
    </citation>
    <scope>NUCLEOTIDE SEQUENCE [LARGE SCALE GENOMIC DNA]</scope>
    <source>
        <strain evidence="9 10">2012CJ34-2</strain>
    </source>
</reference>
<keyword evidence="2 7" id="KW-0813">Transport</keyword>
<evidence type="ECO:0000313" key="9">
    <source>
        <dbReference type="EMBL" id="MCL6269641.1"/>
    </source>
</evidence>
<evidence type="ECO:0000256" key="4">
    <source>
        <dbReference type="ARBA" id="ARBA00022692"/>
    </source>
</evidence>
<dbReference type="SUPFAM" id="SSF161098">
    <property type="entry name" value="MetI-like"/>
    <property type="match status" value="1"/>
</dbReference>
<comment type="similarity">
    <text evidence="7">Belongs to the binding-protein-dependent transport system permease family.</text>
</comment>
<feature type="transmembrane region" description="Helical" evidence="7">
    <location>
        <begin position="141"/>
        <end position="159"/>
    </location>
</feature>
<name>A0ABT0PEK6_9GAMM</name>
<protein>
    <submittedName>
        <fullName evidence="9">Carbohydrate ABC transporter permease</fullName>
    </submittedName>
</protein>
<evidence type="ECO:0000259" key="8">
    <source>
        <dbReference type="PROSITE" id="PS50928"/>
    </source>
</evidence>
<proteinExistence type="inferred from homology"/>
<dbReference type="Gene3D" id="1.10.3720.10">
    <property type="entry name" value="MetI-like"/>
    <property type="match status" value="1"/>
</dbReference>
<evidence type="ECO:0000256" key="7">
    <source>
        <dbReference type="RuleBase" id="RU363032"/>
    </source>
</evidence>
<comment type="subcellular location">
    <subcellularLocation>
        <location evidence="1 7">Cell membrane</location>
        <topology evidence="1 7">Multi-pass membrane protein</topology>
    </subcellularLocation>
</comment>
<dbReference type="PANTHER" id="PTHR43744">
    <property type="entry name" value="ABC TRANSPORTER PERMEASE PROTEIN MG189-RELATED-RELATED"/>
    <property type="match status" value="1"/>
</dbReference>
<sequence>MLNDKKFSLYSLILMALMSVMMLLPLWNVIATAFSTNLDSMKPGLLLWPETFSVEGFEVLFNRLEFWRPFANTMFVTVIGVFLHVFLASVGGYVMAQPNLPGKHFLTGIILLTLTIPSQIIMVPLFIVFKDFHLLNTLTSLIVAELVSGFSILLMRNYFEQIPHSLLEAARIDGASNLTIFFKVYLPLTIPGLITVGLFDVVRKYNMFVKPLIFINDPEKITLQIALKSIVMLDNSTSSSDIVTNNVVAGAIVVALVPLVLFYPYIQKFFIKGAHAGAEKG</sequence>
<feature type="transmembrane region" description="Helical" evidence="7">
    <location>
        <begin position="180"/>
        <end position="199"/>
    </location>
</feature>
<evidence type="ECO:0000256" key="5">
    <source>
        <dbReference type="ARBA" id="ARBA00022989"/>
    </source>
</evidence>
<accession>A0ABT0PEK6</accession>
<dbReference type="Proteomes" id="UP001203338">
    <property type="component" value="Unassembled WGS sequence"/>
</dbReference>
<evidence type="ECO:0000256" key="1">
    <source>
        <dbReference type="ARBA" id="ARBA00004651"/>
    </source>
</evidence>
<dbReference type="RefSeq" id="WP_249698704.1">
    <property type="nucleotide sequence ID" value="NZ_JAMFLX010000007.1"/>
</dbReference>
<evidence type="ECO:0000256" key="3">
    <source>
        <dbReference type="ARBA" id="ARBA00022475"/>
    </source>
</evidence>
<dbReference type="InterPro" id="IPR035906">
    <property type="entry name" value="MetI-like_sf"/>
</dbReference>
<keyword evidence="5 7" id="KW-1133">Transmembrane helix</keyword>
<dbReference type="InterPro" id="IPR000515">
    <property type="entry name" value="MetI-like"/>
</dbReference>
<dbReference type="CDD" id="cd06261">
    <property type="entry name" value="TM_PBP2"/>
    <property type="match status" value="1"/>
</dbReference>